<evidence type="ECO:0000256" key="1">
    <source>
        <dbReference type="ARBA" id="ARBA00022741"/>
    </source>
</evidence>
<dbReference type="Gene3D" id="1.10.150.20">
    <property type="entry name" value="5' to 3' exonuclease, C-terminal subdomain"/>
    <property type="match status" value="1"/>
</dbReference>
<dbReference type="InterPro" id="IPR003593">
    <property type="entry name" value="AAA+_ATPase"/>
</dbReference>
<dbReference type="Proteomes" id="UP000033115">
    <property type="component" value="Chromosome"/>
</dbReference>
<dbReference type="InterPro" id="IPR029493">
    <property type="entry name" value="RecD2-like_HHH"/>
</dbReference>
<dbReference type="EC" id="5.6.2.3" evidence="3"/>
<dbReference type="Gene3D" id="2.30.30.940">
    <property type="match status" value="1"/>
</dbReference>
<dbReference type="SMART" id="SM00382">
    <property type="entry name" value="AAA"/>
    <property type="match status" value="1"/>
</dbReference>
<dbReference type="GO" id="GO:0006310">
    <property type="term" value="P:DNA recombination"/>
    <property type="evidence" value="ECO:0007669"/>
    <property type="project" value="InterPro"/>
</dbReference>
<evidence type="ECO:0000313" key="5">
    <source>
        <dbReference type="EMBL" id="AKA71026.1"/>
    </source>
</evidence>
<dbReference type="PANTHER" id="PTHR43788:SF6">
    <property type="entry name" value="DNA HELICASE B"/>
    <property type="match status" value="1"/>
</dbReference>
<dbReference type="HOGENOM" id="CLU_007524_0_3_9"/>
<feature type="binding site" evidence="3">
    <location>
        <begin position="343"/>
        <end position="347"/>
    </location>
    <ligand>
        <name>ATP</name>
        <dbReference type="ChEBI" id="CHEBI:30616"/>
    </ligand>
</feature>
<dbReference type="InterPro" id="IPR050534">
    <property type="entry name" value="Coronavir_polyprotein_1ab"/>
</dbReference>
<dbReference type="Pfam" id="PF23139">
    <property type="entry name" value="OB_YrrC"/>
    <property type="match status" value="1"/>
</dbReference>
<evidence type="ECO:0000259" key="4">
    <source>
        <dbReference type="SMART" id="SM00382"/>
    </source>
</evidence>
<dbReference type="Gene3D" id="1.10.10.2220">
    <property type="match status" value="1"/>
</dbReference>
<dbReference type="GO" id="GO:0005524">
    <property type="term" value="F:ATP binding"/>
    <property type="evidence" value="ECO:0007669"/>
    <property type="project" value="UniProtKB-UniRule"/>
</dbReference>
<dbReference type="CDD" id="cd17933">
    <property type="entry name" value="DEXSc_RecD-like"/>
    <property type="match status" value="1"/>
</dbReference>
<dbReference type="Gene3D" id="3.40.50.300">
    <property type="entry name" value="P-loop containing nucleotide triphosphate hydrolases"/>
    <property type="match status" value="2"/>
</dbReference>
<organism evidence="5 6">
    <name type="scientific">Clostridium scatologenes</name>
    <dbReference type="NCBI Taxonomy" id="1548"/>
    <lineage>
        <taxon>Bacteria</taxon>
        <taxon>Bacillati</taxon>
        <taxon>Bacillota</taxon>
        <taxon>Clostridia</taxon>
        <taxon>Eubacteriales</taxon>
        <taxon>Clostridiaceae</taxon>
        <taxon>Clostridium</taxon>
    </lineage>
</organism>
<keyword evidence="3" id="KW-0238">DNA-binding</keyword>
<dbReference type="Pfam" id="PF14490">
    <property type="entry name" value="HHH_RecD2"/>
    <property type="match status" value="1"/>
</dbReference>
<dbReference type="Pfam" id="PF13245">
    <property type="entry name" value="AAA_19"/>
    <property type="match status" value="1"/>
</dbReference>
<feature type="domain" description="AAA+ ATPase" evidence="4">
    <location>
        <begin position="332"/>
        <end position="452"/>
    </location>
</feature>
<keyword evidence="3 5" id="KW-0347">Helicase</keyword>
<proteinExistence type="inferred from homology"/>
<dbReference type="KEGG" id="csq:CSCA_3901"/>
<reference evidence="5 6" key="1">
    <citation type="journal article" date="2015" name="J. Biotechnol.">
        <title>Complete genome sequence of a malodorant-producing acetogen, Clostridium scatologenes ATCC 25775(T).</title>
        <authorList>
            <person name="Zhu Z."/>
            <person name="Guo T."/>
            <person name="Zheng H."/>
            <person name="Song T."/>
            <person name="Ouyang P."/>
            <person name="Xie J."/>
        </authorList>
    </citation>
    <scope>NUCLEOTIDE SEQUENCE [LARGE SCALE GENOMIC DNA]</scope>
    <source>
        <strain evidence="5 6">ATCC 25775</strain>
    </source>
</reference>
<evidence type="ECO:0000313" key="6">
    <source>
        <dbReference type="Proteomes" id="UP000033115"/>
    </source>
</evidence>
<protein>
    <recommendedName>
        <fullName evidence="3">ATP-dependent RecD2 DNA helicase</fullName>
        <ecNumber evidence="3">5.6.2.3</ecNumber>
    </recommendedName>
    <alternativeName>
        <fullName evidence="3">DNA 5'-3' helicase subunit RecD2</fullName>
    </alternativeName>
</protein>
<accession>A0A0E3GRW4</accession>
<name>A0A0E3GRW4_CLOSL</name>
<dbReference type="EMBL" id="CP009933">
    <property type="protein sequence ID" value="AKA71026.1"/>
    <property type="molecule type" value="Genomic_DNA"/>
</dbReference>
<comment type="similarity">
    <text evidence="3">Belongs to the RecD family. RecD2 subfamily.</text>
</comment>
<dbReference type="AlphaFoldDB" id="A0A0E3GRW4"/>
<comment type="function">
    <text evidence="3">DNA-dependent ATPase and ATP-dependent 5'-3' DNA helicase. Has no activity on blunt DNA or DNA with 3'-overhangs, requires at least 10 bases of 5'-ssDNA for helicase activity.</text>
</comment>
<dbReference type="InterPro" id="IPR041451">
    <property type="entry name" value="RecD2_SH13"/>
</dbReference>
<dbReference type="RefSeq" id="WP_029159201.1">
    <property type="nucleotide sequence ID" value="NZ_CP009933.1"/>
</dbReference>
<dbReference type="GO" id="GO:0009338">
    <property type="term" value="C:exodeoxyribonuclease V complex"/>
    <property type="evidence" value="ECO:0007669"/>
    <property type="project" value="TreeGrafter"/>
</dbReference>
<dbReference type="GO" id="GO:0003677">
    <property type="term" value="F:DNA binding"/>
    <property type="evidence" value="ECO:0007669"/>
    <property type="project" value="UniProtKB-UniRule"/>
</dbReference>
<keyword evidence="3" id="KW-0378">Hydrolase</keyword>
<dbReference type="GO" id="GO:0043139">
    <property type="term" value="F:5'-3' DNA helicase activity"/>
    <property type="evidence" value="ECO:0007669"/>
    <property type="project" value="UniProtKB-UniRule"/>
</dbReference>
<evidence type="ECO:0000256" key="2">
    <source>
        <dbReference type="ARBA" id="ARBA00022840"/>
    </source>
</evidence>
<dbReference type="GO" id="GO:0017116">
    <property type="term" value="F:single-stranded DNA helicase activity"/>
    <property type="evidence" value="ECO:0007669"/>
    <property type="project" value="TreeGrafter"/>
</dbReference>
<dbReference type="GO" id="GO:0016887">
    <property type="term" value="F:ATP hydrolysis activity"/>
    <property type="evidence" value="ECO:0007669"/>
    <property type="project" value="RHEA"/>
</dbReference>
<dbReference type="HAMAP" id="MF_01488">
    <property type="entry name" value="RecD2"/>
    <property type="match status" value="1"/>
</dbReference>
<dbReference type="SUPFAM" id="SSF52540">
    <property type="entry name" value="P-loop containing nucleoside triphosphate hydrolases"/>
    <property type="match status" value="1"/>
</dbReference>
<dbReference type="InterPro" id="IPR006345">
    <property type="entry name" value="RecD2"/>
</dbReference>
<comment type="catalytic activity">
    <reaction evidence="3">
        <text>ATP + H2O = ADP + phosphate + H(+)</text>
        <dbReference type="Rhea" id="RHEA:13065"/>
        <dbReference type="ChEBI" id="CHEBI:15377"/>
        <dbReference type="ChEBI" id="CHEBI:15378"/>
        <dbReference type="ChEBI" id="CHEBI:30616"/>
        <dbReference type="ChEBI" id="CHEBI:43474"/>
        <dbReference type="ChEBI" id="CHEBI:456216"/>
        <dbReference type="EC" id="5.6.2.3"/>
    </reaction>
</comment>
<dbReference type="InterPro" id="IPR027785">
    <property type="entry name" value="UvrD-like_helicase_C"/>
</dbReference>
<dbReference type="NCBIfam" id="TIGR01448">
    <property type="entry name" value="recD_rel"/>
    <property type="match status" value="1"/>
</dbReference>
<sequence>MQQIQGVVENIVFQNEENGYAVAKIKEKSESITIVGCIPFIMEGQNLKLIGEWVLHPQFGQQFKVSGCEEIVPNSIVGIERYLSSGIISGIGPVTAKKIVEKFGEKTLDILDNHIERLKEIEGIGAKKIALIDASYSKQNEVRNIMVFLQTYGVTPNQCVKIHKRFGTESIKIVKENPYILTEEISGIGFKTSDKIARSLGIDVNSPFRIQSGIRYIINQFCGLGNTYMPLEKLLKEGISILGVTKEKIEENIYDSSINGKLKLEKFEDKLCVFTIPYYYCELGVTKKILTLAVNDYGGMKINVDEEIESFENDNCIKFADSQKEAIKGAVENGVEIITGGPGTGKTTIINCITEIFEKLKLRVFMAAPTGRAAKRMTEATGREAKTIHRLLEMGVGDEEEPSMLFSKGENSPLECDVIIIDEASMIDIMLMNNLLKAVDVSTRIIIVGDVDQLPSVGPGNVLRDLIESRCIKVVRLKEIFRQSTESMIVVNAHKINNGEMPLMNQKNKDFYFIKCEDVDKITDTLISLVDKRLPNFNKKWNKINDIQILSPMRKGVLGVSNLNKKLQDILNPKAQNKKEKEFRDTVFRVGDKIMQTKNNYSLKWTRVSGEGECEGVGIFNGDVGFIQDIDEDKDTVDIIFDDERKVIYDNMYLDEIDLAYAVTIHKSQGSEFPVVIIPMYMGAPLLMNRNLLYTAITRAKQLVVLVGELKAIKFMIDNDRSFERYSLLKHRIMDIMESEVNVVVSEDEVE</sequence>
<keyword evidence="1 3" id="KW-0547">Nucleotide-binding</keyword>
<dbReference type="CDD" id="cd18809">
    <property type="entry name" value="SF1_C_RecD"/>
    <property type="match status" value="1"/>
</dbReference>
<dbReference type="Pfam" id="PF14520">
    <property type="entry name" value="HHH_5"/>
    <property type="match status" value="1"/>
</dbReference>
<evidence type="ECO:0000256" key="3">
    <source>
        <dbReference type="HAMAP-Rule" id="MF_01488"/>
    </source>
</evidence>
<dbReference type="SUPFAM" id="SSF47781">
    <property type="entry name" value="RuvA domain 2-like"/>
    <property type="match status" value="1"/>
</dbReference>
<keyword evidence="3" id="KW-0413">Isomerase</keyword>
<dbReference type="PANTHER" id="PTHR43788">
    <property type="entry name" value="DNA2/NAM7 HELICASE FAMILY MEMBER"/>
    <property type="match status" value="1"/>
</dbReference>
<dbReference type="Pfam" id="PF18335">
    <property type="entry name" value="SH3_13"/>
    <property type="match status" value="1"/>
</dbReference>
<dbReference type="InterPro" id="IPR027417">
    <property type="entry name" value="P-loop_NTPase"/>
</dbReference>
<gene>
    <name evidence="3" type="primary">recD2</name>
    <name evidence="5" type="ORF">CSCA_3901</name>
</gene>
<dbReference type="Pfam" id="PF13538">
    <property type="entry name" value="UvrD_C_2"/>
    <property type="match status" value="1"/>
</dbReference>
<keyword evidence="6" id="KW-1185">Reference proteome</keyword>
<dbReference type="STRING" id="1548.CSCA_3901"/>
<dbReference type="InterPro" id="IPR055446">
    <property type="entry name" value="RecD2_N_OB"/>
</dbReference>
<dbReference type="InterPro" id="IPR010994">
    <property type="entry name" value="RuvA_2-like"/>
</dbReference>
<keyword evidence="2 3" id="KW-0067">ATP-binding</keyword>